<evidence type="ECO:0000313" key="1">
    <source>
        <dbReference type="EMBL" id="CAG9583139.1"/>
    </source>
</evidence>
<sequence length="471" mass="49349">MNEAFGNNTENIKNTSYLLTWETNIPKDHTIKVNKYYELTNELTRNRFVVDLYAVEVGARGITAKSLYNLLKDLGLSRTHINAFLERTSKAALVGSFQIWLGRERSLDSGGERITRFKVALLSALVYAASAGVLSGEHSHDSYVSSASQAPSASYGAPSNSYGPPALSAPSGGFGLSAPSAGAALHESQISHSQSVESSSFVESGSSFSSGNGYSGDVAGSSVDNGYISSGAAVGSSDFGAVGGLGSSSGLDGAAFGNGGGDLSSLGGFSSSGSGGALVDAGLNGGAGVGGLAASGAVLSEPLVNNAAIPAVGAPRVIGTSVSVGRPVAEASRYELQSVVQNVVRRIPIEVVRHVQVSVPQPVPVPVRQEVRVPVPQPYPVHVDVVKHVPYPVYKTQHVEVERPVPVEVVKHVPVEVIKKVHIPVDRPVEVIKKVHVPVEKTVEVPVPVWKPYPIHIIKHVTHYKKKSCCW</sequence>
<dbReference type="EMBL" id="CAKASE010000081">
    <property type="protein sequence ID" value="CAG9583139.1"/>
    <property type="molecule type" value="Genomic_DNA"/>
</dbReference>
<name>A0A8J2R5Q6_9NEOP</name>
<dbReference type="AlphaFoldDB" id="A0A8J2R5Q6"/>
<accession>A0A8J2R5Q6</accession>
<proteinExistence type="predicted"/>
<comment type="caution">
    <text evidence="1">The sequence shown here is derived from an EMBL/GenBank/DDBJ whole genome shotgun (WGS) entry which is preliminary data.</text>
</comment>
<organism evidence="1 2">
    <name type="scientific">Danaus chrysippus</name>
    <name type="common">African queen</name>
    <dbReference type="NCBI Taxonomy" id="151541"/>
    <lineage>
        <taxon>Eukaryota</taxon>
        <taxon>Metazoa</taxon>
        <taxon>Ecdysozoa</taxon>
        <taxon>Arthropoda</taxon>
        <taxon>Hexapoda</taxon>
        <taxon>Insecta</taxon>
        <taxon>Pterygota</taxon>
        <taxon>Neoptera</taxon>
        <taxon>Endopterygota</taxon>
        <taxon>Lepidoptera</taxon>
        <taxon>Glossata</taxon>
        <taxon>Ditrysia</taxon>
        <taxon>Papilionoidea</taxon>
        <taxon>Nymphalidae</taxon>
        <taxon>Danainae</taxon>
        <taxon>Danaini</taxon>
        <taxon>Danaina</taxon>
        <taxon>Danaus</taxon>
        <taxon>Anosia</taxon>
    </lineage>
</organism>
<keyword evidence="2" id="KW-1185">Reference proteome</keyword>
<protein>
    <submittedName>
        <fullName evidence="1">(African queen) hypothetical protein</fullName>
    </submittedName>
</protein>
<dbReference type="Proteomes" id="UP000789524">
    <property type="component" value="Unassembled WGS sequence"/>
</dbReference>
<evidence type="ECO:0000313" key="2">
    <source>
        <dbReference type="Proteomes" id="UP000789524"/>
    </source>
</evidence>
<dbReference type="OrthoDB" id="7485587at2759"/>
<gene>
    <name evidence="1" type="ORF">DCHRY22_LOCUS14592</name>
</gene>
<reference evidence="1" key="1">
    <citation type="submission" date="2021-09" db="EMBL/GenBank/DDBJ databases">
        <authorList>
            <person name="Martin H S."/>
        </authorList>
    </citation>
    <scope>NUCLEOTIDE SEQUENCE</scope>
</reference>